<feature type="compositionally biased region" description="Low complexity" evidence="1">
    <location>
        <begin position="450"/>
        <end position="459"/>
    </location>
</feature>
<accession>A0ABV4Y211</accession>
<evidence type="ECO:0000256" key="2">
    <source>
        <dbReference type="SAM" id="Phobius"/>
    </source>
</evidence>
<evidence type="ECO:0000313" key="4">
    <source>
        <dbReference type="Proteomes" id="UP001576784"/>
    </source>
</evidence>
<gene>
    <name evidence="3" type="ORF">ACE1CI_34400</name>
</gene>
<feature type="compositionally biased region" description="Polar residues" evidence="1">
    <location>
        <begin position="431"/>
        <end position="449"/>
    </location>
</feature>
<feature type="compositionally biased region" description="Low complexity" evidence="1">
    <location>
        <begin position="21"/>
        <end position="33"/>
    </location>
</feature>
<feature type="region of interest" description="Disordered" evidence="1">
    <location>
        <begin position="1"/>
        <end position="40"/>
    </location>
</feature>
<feature type="compositionally biased region" description="Polar residues" evidence="1">
    <location>
        <begin position="358"/>
        <end position="373"/>
    </location>
</feature>
<keyword evidence="2" id="KW-0472">Membrane</keyword>
<reference evidence="3 4" key="1">
    <citation type="submission" date="2024-09" db="EMBL/GenBank/DDBJ databases">
        <title>Floridaenema gen nov. (Aerosakkonemataceae, Aerosakkonematales ord. nov., Cyanobacteria) from benthic tropical and subtropical fresh waters, with the description of four new species.</title>
        <authorList>
            <person name="Moretto J.A."/>
            <person name="Berthold D.E."/>
            <person name="Lefler F.W."/>
            <person name="Huang I.-S."/>
            <person name="Laughinghouse H. IV."/>
        </authorList>
    </citation>
    <scope>NUCLEOTIDE SEQUENCE [LARGE SCALE GENOMIC DNA]</scope>
    <source>
        <strain evidence="3 4">BLCC-F50</strain>
    </source>
</reference>
<feature type="region of interest" description="Disordered" evidence="1">
    <location>
        <begin position="59"/>
        <end position="80"/>
    </location>
</feature>
<feature type="region of interest" description="Disordered" evidence="1">
    <location>
        <begin position="431"/>
        <end position="459"/>
    </location>
</feature>
<sequence length="738" mass="78831">MANTEDYSQFIDFDPDNLPASESNSIESLSQSSTRNINEDEITSIWDRKKLAELVNFEEDTELSPAKKSDSPEANLSEPDNIISRHELFESNLDSDEPNHSKTERTFSNSPWTKGGLVGMGAMVVFVSAGLFLNNVFNRGKVTQTSSTPTPTPTFTPAPTPTENETGKLKTEIALGTQAEQLAALNRAKSPSNPTATRNPSLTSTATNTSPNQTPTQRVNSSPTPTRSAYPVYRPPANNQTSSPPRVIVREVVKRVPVPVQQPASVSSAPVALVRPRQEIVRSTPPLRSAPSPAPTLKPTPTATQALPRDPLAQWQALARIGSYGQADVPENGTQEVAAVPIPGQSADLAMPRPTGIPTAQVTAYSSTGSSPNAPERSSFALPQAVPVIANPPAPYTNQGNGSDLAAEENLLLNGSPSAIAQARPNLEANNSEENLPLNDSRSPITQSQPNLEANNSEENLPLNNSRITQSQSNLVATNPGMPAVDAEEDVLLGRAPQQPINSLPVNSPVLSGQYLQVGTSANGKLITPVLNPSGVTTANANKYANKPSNPNTQRFAVQLTSPLCNAYEQPLLNSGTLIIFTISNVASNGWVEAIAESVVFPDGREYRLPPGVVSIRGAGGEPLIAKKWDDKGSEILSQDANAFLFGALSNVGRVLNQPQSESYEYNSGFGFGGSRSQINRGTPNVLGAVLEGGFSPVLSSIMQRNAIAMQEIRQRPNIWYVKAGQNVEIFVNQSFQF</sequence>
<evidence type="ECO:0000256" key="1">
    <source>
        <dbReference type="SAM" id="MobiDB-lite"/>
    </source>
</evidence>
<keyword evidence="2" id="KW-0812">Transmembrane</keyword>
<feature type="region of interest" description="Disordered" evidence="1">
    <location>
        <begin position="92"/>
        <end position="113"/>
    </location>
</feature>
<dbReference type="InterPro" id="IPR005498">
    <property type="entry name" value="T4SS_VirB10/TraB/TrbI"/>
</dbReference>
<evidence type="ECO:0000313" key="3">
    <source>
        <dbReference type="EMBL" id="MFB2898035.1"/>
    </source>
</evidence>
<keyword evidence="2" id="KW-1133">Transmembrane helix</keyword>
<feature type="compositionally biased region" description="Pro residues" evidence="1">
    <location>
        <begin position="150"/>
        <end position="160"/>
    </location>
</feature>
<protein>
    <submittedName>
        <fullName evidence="3">TrbI/VirB10 family protein</fullName>
    </submittedName>
</protein>
<feature type="region of interest" description="Disordered" evidence="1">
    <location>
        <begin position="282"/>
        <end position="308"/>
    </location>
</feature>
<comment type="caution">
    <text evidence="3">The sequence shown here is derived from an EMBL/GenBank/DDBJ whole genome shotgun (WGS) entry which is preliminary data.</text>
</comment>
<feature type="transmembrane region" description="Helical" evidence="2">
    <location>
        <begin position="115"/>
        <end position="137"/>
    </location>
</feature>
<dbReference type="EMBL" id="JBHFNR010000274">
    <property type="protein sequence ID" value="MFB2898035.1"/>
    <property type="molecule type" value="Genomic_DNA"/>
</dbReference>
<feature type="region of interest" description="Disordered" evidence="1">
    <location>
        <begin position="346"/>
        <end position="378"/>
    </location>
</feature>
<dbReference type="RefSeq" id="WP_413267640.1">
    <property type="nucleotide sequence ID" value="NZ_JBHFNR010000274.1"/>
</dbReference>
<name>A0ABV4Y211_9CYAN</name>
<dbReference type="Pfam" id="PF03743">
    <property type="entry name" value="TrbI"/>
    <property type="match status" value="1"/>
</dbReference>
<proteinExistence type="predicted"/>
<feature type="region of interest" description="Disordered" evidence="1">
    <location>
        <begin position="185"/>
        <end position="245"/>
    </location>
</feature>
<feature type="compositionally biased region" description="Low complexity" evidence="1">
    <location>
        <begin position="299"/>
        <end position="308"/>
    </location>
</feature>
<feature type="region of interest" description="Disordered" evidence="1">
    <location>
        <begin position="142"/>
        <end position="166"/>
    </location>
</feature>
<feature type="compositionally biased region" description="Polar residues" evidence="1">
    <location>
        <begin position="189"/>
        <end position="227"/>
    </location>
</feature>
<keyword evidence="4" id="KW-1185">Reference proteome</keyword>
<dbReference type="Proteomes" id="UP001576784">
    <property type="component" value="Unassembled WGS sequence"/>
</dbReference>
<organism evidence="3 4">
    <name type="scientific">Floridaenema flaviceps BLCC-F50</name>
    <dbReference type="NCBI Taxonomy" id="3153642"/>
    <lineage>
        <taxon>Bacteria</taxon>
        <taxon>Bacillati</taxon>
        <taxon>Cyanobacteriota</taxon>
        <taxon>Cyanophyceae</taxon>
        <taxon>Oscillatoriophycideae</taxon>
        <taxon>Aerosakkonematales</taxon>
        <taxon>Aerosakkonemataceae</taxon>
        <taxon>Floridanema</taxon>
        <taxon>Floridanema flaviceps</taxon>
    </lineage>
</organism>